<keyword evidence="3" id="KW-1185">Reference proteome</keyword>
<gene>
    <name evidence="2" type="ORF">NMN56_010840</name>
</gene>
<sequence length="46" mass="4839">MSSRGDENTPDDVTVAAGFRELAQDLLSEPDPEPAPEHGAVEDGES</sequence>
<evidence type="ECO:0000313" key="3">
    <source>
        <dbReference type="Proteomes" id="UP001214441"/>
    </source>
</evidence>
<dbReference type="RefSeq" id="WP_274038970.1">
    <property type="nucleotide sequence ID" value="NZ_JANCPR020000008.1"/>
</dbReference>
<accession>A0ABT6ZTQ1</accession>
<name>A0ABT6ZTQ1_9ACTN</name>
<comment type="caution">
    <text evidence="2">The sequence shown here is derived from an EMBL/GenBank/DDBJ whole genome shotgun (WGS) entry which is preliminary data.</text>
</comment>
<feature type="compositionally biased region" description="Basic and acidic residues" evidence="1">
    <location>
        <begin position="35"/>
        <end position="46"/>
    </location>
</feature>
<organism evidence="2 3">
    <name type="scientific">Streptomyces iconiensis</name>
    <dbReference type="NCBI Taxonomy" id="1384038"/>
    <lineage>
        <taxon>Bacteria</taxon>
        <taxon>Bacillati</taxon>
        <taxon>Actinomycetota</taxon>
        <taxon>Actinomycetes</taxon>
        <taxon>Kitasatosporales</taxon>
        <taxon>Streptomycetaceae</taxon>
        <taxon>Streptomyces</taxon>
    </lineage>
</organism>
<reference evidence="2 3" key="1">
    <citation type="submission" date="2023-05" db="EMBL/GenBank/DDBJ databases">
        <title>Streptantibioticus silvisoli sp. nov., acidotolerant actinomycetes 1 from pine litter.</title>
        <authorList>
            <person name="Swiecimska M."/>
            <person name="Golinska P."/>
            <person name="Sangal V."/>
            <person name="Wachnowicz B."/>
            <person name="Goodfellow M."/>
        </authorList>
    </citation>
    <scope>NUCLEOTIDE SEQUENCE [LARGE SCALE GENOMIC DNA]</scope>
    <source>
        <strain evidence="2 3">DSM 42109</strain>
    </source>
</reference>
<evidence type="ECO:0000256" key="1">
    <source>
        <dbReference type="SAM" id="MobiDB-lite"/>
    </source>
</evidence>
<feature type="region of interest" description="Disordered" evidence="1">
    <location>
        <begin position="24"/>
        <end position="46"/>
    </location>
</feature>
<dbReference type="Proteomes" id="UP001214441">
    <property type="component" value="Unassembled WGS sequence"/>
</dbReference>
<evidence type="ECO:0000313" key="2">
    <source>
        <dbReference type="EMBL" id="MDJ1132436.1"/>
    </source>
</evidence>
<dbReference type="EMBL" id="JANCPR020000008">
    <property type="protein sequence ID" value="MDJ1132436.1"/>
    <property type="molecule type" value="Genomic_DNA"/>
</dbReference>
<proteinExistence type="predicted"/>
<protein>
    <submittedName>
        <fullName evidence="2">Uncharacterized protein</fullName>
    </submittedName>
</protein>